<feature type="region of interest" description="Disordered" evidence="2">
    <location>
        <begin position="896"/>
        <end position="946"/>
    </location>
</feature>
<sequence length="1726" mass="201621">MTTLFNECQSCKMKFESSEQLQNHLKKFCQGSDYADLQKLEEKYQSELRNLKQTQGAIKGEDYQQFLAKQSDKDKLRLQNENMMSLQDLKEKLKEQDQEFKKLERQDMRKQDDLLDQELNKLKEERMKIRLKKKEDENVLQELLYELEMKKEKEIRARIEKDSIRRALVDLEKAKLTAVGQEKKRELEKLIQEREALRLKEQELVGDIENLESNSKNLDIMRQEELQRMQKVVDGLQFNKKENNKVNEKMVEEKAERMVQLKLRREQLENERARIMNNLEKIKSGDIKGVVGSNNVNFGLATAKNILGDMRDLGNFNVPGMREKVRAEEERLRQMKDDNLGMYKREMMPYDGDEIYGKQNPDGNFPNRVKDYYNNYQGKVNNDPMRLNAFRENVEKIANNPKNDISMYADNKLNELNAIKNDYMKAGGNDPKFIENMNNIQNLYKNAINTQQNEITPTIQPGSQFQNAIAPPIMMPGMINDPFTNYQMVNQITNAKSGMIPQGNMNISLASTQPPDSIDMMINMKQQENERIKQQISLLKSGNQNIHNQTRSMVHSSGNMGGKSESQLPNPFSIFTPNNEFFMHNEVRSVDLDKEERSLINLTQQEVDALRVLSRIPVGTELYRFKMEQYKQISTTRAEIEKIVQEQRLAKMRRKFEQERKYLDRRFDNQRWIDDQRRWILAARIRKEGDQLLPNKDYDTNQGFIVHWDYKLGLPSRTPLSQVVFGIYNRNDTIYQPKLVDPHDTEVESAQTVRCIIGESNQIFDIPADPDTLMIMEVQFPFSKNLADNIGRTDTFGWTQVDLFDFKRQLKRGKFKCPLYYGPTDVNISIPEIKNLEPIPGAWIYFRIAYPNDDEYGRVSSLYPDHTMHEYIIPQIHLRNAYGARQDIIEIEQEPDPVPVPSISYQQPPPQYSNIPQEDEPEPPPQLQLYQPPRASQAQLPPPVEDDLSGGLAVTVVAVLNHVARSHCRVAITLMDTLPIHDENGLQCTFHTSIHNPLNNKIKLNIPPNQVIDNLVQNPHFENMNNKEQGQDIRFQERYKFLRHVLRYQKVNKKDIWLHVKLLELPEPIELQEKELVDTSINYGGLDYQLIGENYFKVVEDGRIKEREQRIKLYSKLPAQVLPNLNYTGAKEMSTKTQVVLNLEKILFSERDLKKARDAIKKKKVTDNDITQFIVDTTLKGRGQKGKENKNAFIENLEPQWNPDAYTKNMGIDIYVDGMRFLPDKVTITKILIDVVNKDFGEMFKQESCLPKDDSTQFMPEYDYRRELRKEEIDRTSMLLFTIITYDTTRKETRRVGYSAIPLFINQFTNKQPEEVNEENCCIFEGAYQLPIYCQEFDRTKRPFNLDYLQSLERIPCASLLVRIKKAALSDDGKRSLNKKDFPEKEWIRKGIVDPKPNYSTGVYNTQFIQLTEPEVGLFESRKNRLDEKLNRLITLIDRNIKTAGYRQFLDEKLIYTRDVKVIDMMYFAKYDQRVGIKFALDGLHKVPNSKWIYGAIISLNPPGEFYQEEGISNNVNLVSDVNLLSYAESPSFNSEFMYFRNQPFNRYLSVIVDVKAVQLTKNQKQTFDVGWTMVPLFSPDGYVLSGAFQLPLIKGKVDPSLLQQMAKRDPWEIFQEQFSNNKSQTKLAEFTSIIVRIVDAQREGHFKNPYQVDLFDFRYLPSSKLKQWAYTNTTTKELQNSRKIYQNFSEFKGVPNIIEMEQFNKGIRFDIASSFGLNQFLDLTN</sequence>
<keyword evidence="1" id="KW-0175">Coiled coil</keyword>
<dbReference type="eggNOG" id="ENOG502QZQR">
    <property type="taxonomic scope" value="Eukaryota"/>
</dbReference>
<dbReference type="InterPro" id="IPR038800">
    <property type="entry name" value="CCDC17"/>
</dbReference>
<organism evidence="3 4">
    <name type="scientific">Tetrahymena thermophila (strain SB210)</name>
    <dbReference type="NCBI Taxonomy" id="312017"/>
    <lineage>
        <taxon>Eukaryota</taxon>
        <taxon>Sar</taxon>
        <taxon>Alveolata</taxon>
        <taxon>Ciliophora</taxon>
        <taxon>Intramacronucleata</taxon>
        <taxon>Oligohymenophorea</taxon>
        <taxon>Hymenostomatida</taxon>
        <taxon>Tetrahymenina</taxon>
        <taxon>Tetrahymenidae</taxon>
        <taxon>Tetrahymena</taxon>
    </lineage>
</organism>
<dbReference type="PANTHER" id="PTHR33820">
    <property type="entry name" value="COILED-COIL DOMAIN-CONTAINING PROTEIN 17"/>
    <property type="match status" value="1"/>
</dbReference>
<dbReference type="Proteomes" id="UP000009168">
    <property type="component" value="Unassembled WGS sequence"/>
</dbReference>
<feature type="coiled-coil region" evidence="1">
    <location>
        <begin position="34"/>
        <end position="285"/>
    </location>
</feature>
<keyword evidence="4" id="KW-1185">Reference proteome</keyword>
<protein>
    <submittedName>
        <fullName evidence="3">Uncharacterized protein</fullName>
    </submittedName>
</protein>
<dbReference type="RefSeq" id="XP_001026256.2">
    <property type="nucleotide sequence ID" value="XM_001026256.2"/>
</dbReference>
<evidence type="ECO:0000256" key="2">
    <source>
        <dbReference type="SAM" id="MobiDB-lite"/>
    </source>
</evidence>
<accession>I7M499</accession>
<feature type="compositionally biased region" description="Low complexity" evidence="2">
    <location>
        <begin position="901"/>
        <end position="916"/>
    </location>
</feature>
<dbReference type="EMBL" id="GG662313">
    <property type="protein sequence ID" value="EAS06011.2"/>
    <property type="molecule type" value="Genomic_DNA"/>
</dbReference>
<evidence type="ECO:0000313" key="4">
    <source>
        <dbReference type="Proteomes" id="UP000009168"/>
    </source>
</evidence>
<evidence type="ECO:0000256" key="1">
    <source>
        <dbReference type="SAM" id="Coils"/>
    </source>
</evidence>
<dbReference type="PANTHER" id="PTHR33820:SF2">
    <property type="entry name" value="COILED-COIL DOMAIN-CONTAINING PROTEIN 17"/>
    <property type="match status" value="1"/>
</dbReference>
<reference evidence="4" key="1">
    <citation type="journal article" date="2006" name="PLoS Biol.">
        <title>Macronuclear genome sequence of the ciliate Tetrahymena thermophila, a model eukaryote.</title>
        <authorList>
            <person name="Eisen J.A."/>
            <person name="Coyne R.S."/>
            <person name="Wu M."/>
            <person name="Wu D."/>
            <person name="Thiagarajan M."/>
            <person name="Wortman J.R."/>
            <person name="Badger J.H."/>
            <person name="Ren Q."/>
            <person name="Amedeo P."/>
            <person name="Jones K.M."/>
            <person name="Tallon L.J."/>
            <person name="Delcher A.L."/>
            <person name="Salzberg S.L."/>
            <person name="Silva J.C."/>
            <person name="Haas B.J."/>
            <person name="Majoros W.H."/>
            <person name="Farzad M."/>
            <person name="Carlton J.M."/>
            <person name="Smith R.K. Jr."/>
            <person name="Garg J."/>
            <person name="Pearlman R.E."/>
            <person name="Karrer K.M."/>
            <person name="Sun L."/>
            <person name="Manning G."/>
            <person name="Elde N.C."/>
            <person name="Turkewitz A.P."/>
            <person name="Asai D.J."/>
            <person name="Wilkes D.E."/>
            <person name="Wang Y."/>
            <person name="Cai H."/>
            <person name="Collins K."/>
            <person name="Stewart B.A."/>
            <person name="Lee S.R."/>
            <person name="Wilamowska K."/>
            <person name="Weinberg Z."/>
            <person name="Ruzzo W.L."/>
            <person name="Wloga D."/>
            <person name="Gaertig J."/>
            <person name="Frankel J."/>
            <person name="Tsao C.-C."/>
            <person name="Gorovsky M.A."/>
            <person name="Keeling P.J."/>
            <person name="Waller R.F."/>
            <person name="Patron N.J."/>
            <person name="Cherry J.M."/>
            <person name="Stover N.A."/>
            <person name="Krieger C.J."/>
            <person name="del Toro C."/>
            <person name="Ryder H.F."/>
            <person name="Williamson S.C."/>
            <person name="Barbeau R.A."/>
            <person name="Hamilton E.P."/>
            <person name="Orias E."/>
        </authorList>
    </citation>
    <scope>NUCLEOTIDE SEQUENCE [LARGE SCALE GENOMIC DNA]</scope>
    <source>
        <strain evidence="4">SB210</strain>
    </source>
</reference>
<dbReference type="OrthoDB" id="289416at2759"/>
<dbReference type="InParanoid" id="I7M499"/>
<gene>
    <name evidence="3" type="ORF">TTHERM_00781000</name>
</gene>
<name>I7M499_TETTS</name>
<evidence type="ECO:0000313" key="3">
    <source>
        <dbReference type="EMBL" id="EAS06011.2"/>
    </source>
</evidence>
<dbReference type="GeneID" id="7830732"/>
<dbReference type="KEGG" id="tet:TTHERM_00781000"/>
<proteinExistence type="predicted"/>